<proteinExistence type="predicted"/>
<gene>
    <name evidence="1" type="ORF">C491_11069</name>
</gene>
<dbReference type="EMBL" id="AOIB01000024">
    <property type="protein sequence ID" value="ELY57322.1"/>
    <property type="molecule type" value="Genomic_DNA"/>
</dbReference>
<name>L9X6U5_9EURY</name>
<evidence type="ECO:0000313" key="2">
    <source>
        <dbReference type="Proteomes" id="UP000011688"/>
    </source>
</evidence>
<protein>
    <submittedName>
        <fullName evidence="1">Uncharacterized protein</fullName>
    </submittedName>
</protein>
<sequence length="116" mass="12852">MAVPRSQGERFVTPILPTRLETCRSYANHSVISILLQEYDMSDESPATGSTPNCHRRDCDEPAAFVVLERYQEETGKGAVEAEATLCRDHTDEESPANLGGAYDDYVFRIEPIAGD</sequence>
<dbReference type="Proteomes" id="UP000011688">
    <property type="component" value="Unassembled WGS sequence"/>
</dbReference>
<reference evidence="1 2" key="1">
    <citation type="journal article" date="2014" name="PLoS Genet.">
        <title>Phylogenetically driven sequencing of extremely halophilic archaea reveals strategies for static and dynamic osmo-response.</title>
        <authorList>
            <person name="Becker E.A."/>
            <person name="Seitzer P.M."/>
            <person name="Tritt A."/>
            <person name="Larsen D."/>
            <person name="Krusor M."/>
            <person name="Yao A.I."/>
            <person name="Wu D."/>
            <person name="Madern D."/>
            <person name="Eisen J.A."/>
            <person name="Darling A.E."/>
            <person name="Facciotti M.T."/>
        </authorList>
    </citation>
    <scope>NUCLEOTIDE SEQUENCE [LARGE SCALE GENOMIC DNA]</scope>
    <source>
        <strain evidence="1 2">DSM 10524</strain>
    </source>
</reference>
<dbReference type="STRING" id="1227497.C491_11069"/>
<organism evidence="1 2">
    <name type="scientific">Natronococcus amylolyticus DSM 10524</name>
    <dbReference type="NCBI Taxonomy" id="1227497"/>
    <lineage>
        <taxon>Archaea</taxon>
        <taxon>Methanobacteriati</taxon>
        <taxon>Methanobacteriota</taxon>
        <taxon>Stenosarchaea group</taxon>
        <taxon>Halobacteria</taxon>
        <taxon>Halobacteriales</taxon>
        <taxon>Natrialbaceae</taxon>
        <taxon>Natronococcus</taxon>
    </lineage>
</organism>
<keyword evidence="2" id="KW-1185">Reference proteome</keyword>
<comment type="caution">
    <text evidence="1">The sequence shown here is derived from an EMBL/GenBank/DDBJ whole genome shotgun (WGS) entry which is preliminary data.</text>
</comment>
<dbReference type="eggNOG" id="arCOG04575">
    <property type="taxonomic scope" value="Archaea"/>
</dbReference>
<accession>L9X6U5</accession>
<dbReference type="PATRIC" id="fig|1227497.3.peg.2284"/>
<dbReference type="AlphaFoldDB" id="L9X6U5"/>
<evidence type="ECO:0000313" key="1">
    <source>
        <dbReference type="EMBL" id="ELY57322.1"/>
    </source>
</evidence>